<dbReference type="EMBL" id="JAVRAA010000005">
    <property type="protein sequence ID" value="MDT0337525.1"/>
    <property type="molecule type" value="Genomic_DNA"/>
</dbReference>
<comment type="caution">
    <text evidence="1">The sequence shown here is derived from an EMBL/GenBank/DDBJ whole genome shotgun (WGS) entry which is preliminary data.</text>
</comment>
<organism evidence="1">
    <name type="scientific">Herbaspirillum huttiense subsp. nephrolepidis</name>
    <dbReference type="NCBI Taxonomy" id="3075126"/>
    <lineage>
        <taxon>Bacteria</taxon>
        <taxon>Pseudomonadati</taxon>
        <taxon>Pseudomonadota</taxon>
        <taxon>Betaproteobacteria</taxon>
        <taxon>Burkholderiales</taxon>
        <taxon>Oxalobacteraceae</taxon>
        <taxon>Herbaspirillum</taxon>
    </lineage>
</organism>
<evidence type="ECO:0000313" key="1">
    <source>
        <dbReference type="EMBL" id="MDT0337525.1"/>
    </source>
</evidence>
<dbReference type="RefSeq" id="WP_284076993.1">
    <property type="nucleotide sequence ID" value="NZ_JAVLSM010000007.1"/>
</dbReference>
<reference evidence="1" key="1">
    <citation type="submission" date="2023-02" db="EMBL/GenBank/DDBJ databases">
        <title>Description of Herbaspirillum huttiense subsp. nephrolepsisexaltata and Herbaspirillum huttiense subsp. lycopersicon.</title>
        <authorList>
            <person name="Poudel M."/>
            <person name="Sharma A."/>
            <person name="Goss E."/>
            <person name="Tapia J.H."/>
            <person name="Harmon C.M."/>
            <person name="Jones J.B."/>
        </authorList>
    </citation>
    <scope>NUCLEOTIDE SEQUENCE</scope>
    <source>
        <strain evidence="1">NC40101</strain>
    </source>
</reference>
<name>A0AAE4G9D4_9BURK</name>
<protein>
    <submittedName>
        <fullName evidence="1">Uncharacterized protein</fullName>
    </submittedName>
</protein>
<proteinExistence type="predicted"/>
<accession>A0AAE4G9D4</accession>
<gene>
    <name evidence="1" type="ORF">RJN63_11845</name>
</gene>
<sequence length="111" mass="11521">MEHANGYPVLLEYLGRYKSNDEAVAAIKALVAEVKELRAAALNAAALSALESHAQHVAQPIKVVPSQASHGSGYDVFVGSQRLAGATALSEAIREAATSIKADTPVLPQAS</sequence>
<dbReference type="AlphaFoldDB" id="A0AAE4G9D4"/>